<gene>
    <name evidence="1" type="ORF">E2986_12102</name>
</gene>
<keyword evidence="2" id="KW-1185">Reference proteome</keyword>
<dbReference type="AlphaFoldDB" id="A0A833SDL8"/>
<accession>A0A833SDL8</accession>
<dbReference type="EMBL" id="WNWW01000038">
    <property type="protein sequence ID" value="KAF3430565.1"/>
    <property type="molecule type" value="Genomic_DNA"/>
</dbReference>
<dbReference type="Proteomes" id="UP000655588">
    <property type="component" value="Unassembled WGS sequence"/>
</dbReference>
<organism evidence="1 2">
    <name type="scientific">Frieseomelitta varia</name>
    <dbReference type="NCBI Taxonomy" id="561572"/>
    <lineage>
        <taxon>Eukaryota</taxon>
        <taxon>Metazoa</taxon>
        <taxon>Ecdysozoa</taxon>
        <taxon>Arthropoda</taxon>
        <taxon>Hexapoda</taxon>
        <taxon>Insecta</taxon>
        <taxon>Pterygota</taxon>
        <taxon>Neoptera</taxon>
        <taxon>Endopterygota</taxon>
        <taxon>Hymenoptera</taxon>
        <taxon>Apocrita</taxon>
        <taxon>Aculeata</taxon>
        <taxon>Apoidea</taxon>
        <taxon>Anthophila</taxon>
        <taxon>Apidae</taxon>
        <taxon>Frieseomelitta</taxon>
    </lineage>
</organism>
<evidence type="ECO:0000313" key="2">
    <source>
        <dbReference type="Proteomes" id="UP000655588"/>
    </source>
</evidence>
<comment type="caution">
    <text evidence="1">The sequence shown here is derived from an EMBL/GenBank/DDBJ whole genome shotgun (WGS) entry which is preliminary data.</text>
</comment>
<name>A0A833SDL8_9HYME</name>
<proteinExistence type="predicted"/>
<reference evidence="1" key="1">
    <citation type="submission" date="2019-11" db="EMBL/GenBank/DDBJ databases">
        <title>The nuclear and mitochondrial genomes of Frieseomelitta varia - a highly eusocial stingless bee (Meliponini) with a permanently sterile worker caste.</title>
        <authorList>
            <person name="Freitas F.C.P."/>
            <person name="Lourenco A.P."/>
            <person name="Nunes F.M.F."/>
            <person name="Paschoal A.R."/>
            <person name="Abreu F.C.P."/>
            <person name="Barbin F.O."/>
            <person name="Bataglia L."/>
            <person name="Cardoso-Junior C.A.M."/>
            <person name="Cervoni M.S."/>
            <person name="Silva S.R."/>
            <person name="Dalarmi F."/>
            <person name="Del Lama M.A."/>
            <person name="Depintor T.S."/>
            <person name="Ferreira K.M."/>
            <person name="Goria P.S."/>
            <person name="Jaskot M.C."/>
            <person name="Lago D.C."/>
            <person name="Luna-Lucena D."/>
            <person name="Moda L.M."/>
            <person name="Nascimento L."/>
            <person name="Pedrino M."/>
            <person name="Rabico F.O."/>
            <person name="Sanches F.C."/>
            <person name="Santos D.E."/>
            <person name="Santos C.G."/>
            <person name="Vieira J."/>
            <person name="Lopes T.F."/>
            <person name="Barchuk A.R."/>
            <person name="Hartfelder K."/>
            <person name="Simoes Z.L.P."/>
            <person name="Bitondi M.M.G."/>
            <person name="Pinheiro D.G."/>
        </authorList>
    </citation>
    <scope>NUCLEOTIDE SEQUENCE</scope>
    <source>
        <strain evidence="1">USP_RPSP 00005682</strain>
        <tissue evidence="1">Whole individual</tissue>
    </source>
</reference>
<protein>
    <submittedName>
        <fullName evidence="1">Uncharacterized protein</fullName>
    </submittedName>
</protein>
<sequence>MKINWQDLGRFNTRKYLKRQSSGVNMTSDASQCAAINAQHLNIRSSIGHIVLPGLTQRPHTNVLDFMRSLKSLEVYILHG</sequence>
<evidence type="ECO:0000313" key="1">
    <source>
        <dbReference type="EMBL" id="KAF3430565.1"/>
    </source>
</evidence>